<feature type="transmembrane region" description="Helical" evidence="6">
    <location>
        <begin position="31"/>
        <end position="50"/>
    </location>
</feature>
<dbReference type="eggNOG" id="COG0697">
    <property type="taxonomic scope" value="Bacteria"/>
</dbReference>
<keyword evidence="4 6" id="KW-1133">Transmembrane helix</keyword>
<feature type="transmembrane region" description="Helical" evidence="6">
    <location>
        <begin position="288"/>
        <end position="306"/>
    </location>
</feature>
<dbReference type="RefSeq" id="WP_025800472.1">
    <property type="nucleotide sequence ID" value="NZ_CP009706.1"/>
</dbReference>
<comment type="subcellular location">
    <subcellularLocation>
        <location evidence="1">Cell membrane</location>
        <topology evidence="1">Multi-pass membrane protein</topology>
    </subcellularLocation>
</comment>
<dbReference type="InterPro" id="IPR000620">
    <property type="entry name" value="EamA_dom"/>
</dbReference>
<evidence type="ECO:0000256" key="2">
    <source>
        <dbReference type="ARBA" id="ARBA00022475"/>
    </source>
</evidence>
<dbReference type="SUPFAM" id="SSF103481">
    <property type="entry name" value="Multidrug resistance efflux transporter EmrE"/>
    <property type="match status" value="2"/>
</dbReference>
<evidence type="ECO:0000313" key="8">
    <source>
        <dbReference type="EMBL" id="AIU71916.1"/>
    </source>
</evidence>
<sequence>MLIGVLYALTAGLMWGLIFVGPLIVPEYPASLQSVGRYLAFGLIALPLAWHDRHRLRQLVRSDWIEAFKLTIVGNFIYYLCLASAIQRTGAPVSTMIIGTLPVVISVSANLKYSHRDGKLSWRLLAPSLLLIALGLGCVNVAELQSAHAPTDMFRYVTGLILAFIGVVCWTWYPMRNASWLRTHPDKSPTTWATAQGLVTLPLAVVGYLLVWGHSAITADDFPMPFGPRPAVFIGLMLTIGLLCSWLGTLCWNQASQRLPTAKVGPLIVFETLAGLSYAFIWRHEWPPLLTLAGVVCLVIGVMSAMKVKPTPVVIVPLQTSDNSQ</sequence>
<dbReference type="InterPro" id="IPR051258">
    <property type="entry name" value="Diverse_Substrate_Transporter"/>
</dbReference>
<evidence type="ECO:0000256" key="6">
    <source>
        <dbReference type="SAM" id="Phobius"/>
    </source>
</evidence>
<dbReference type="OrthoDB" id="7216522at2"/>
<dbReference type="PATRIC" id="fig|1453496.5.peg.1119"/>
<feature type="transmembrane region" description="Helical" evidence="6">
    <location>
        <begin position="264"/>
        <end position="282"/>
    </location>
</feature>
<dbReference type="PANTHER" id="PTHR42920:SF11">
    <property type="entry name" value="INNER MEMBRANE PROTEIN YTFF"/>
    <property type="match status" value="1"/>
</dbReference>
<dbReference type="KEGG" id="hav:AT03_05610"/>
<dbReference type="EMBL" id="CP009706">
    <property type="protein sequence ID" value="AIU71916.1"/>
    <property type="molecule type" value="Genomic_DNA"/>
</dbReference>
<dbReference type="Pfam" id="PF00892">
    <property type="entry name" value="EamA"/>
    <property type="match status" value="2"/>
</dbReference>
<feature type="transmembrane region" description="Helical" evidence="6">
    <location>
        <begin position="93"/>
        <end position="112"/>
    </location>
</feature>
<keyword evidence="3 6" id="KW-0812">Transmembrane</keyword>
<evidence type="ECO:0000256" key="4">
    <source>
        <dbReference type="ARBA" id="ARBA00022989"/>
    </source>
</evidence>
<feature type="domain" description="EamA" evidence="7">
    <location>
        <begin position="3"/>
        <end position="122"/>
    </location>
</feature>
<gene>
    <name evidence="8" type="ORF">AT03_05610</name>
</gene>
<feature type="transmembrane region" description="Helical" evidence="6">
    <location>
        <begin position="154"/>
        <end position="173"/>
    </location>
</feature>
<keyword evidence="2" id="KW-1003">Cell membrane</keyword>
<keyword evidence="9" id="KW-1185">Reference proteome</keyword>
<feature type="domain" description="EamA" evidence="7">
    <location>
        <begin position="158"/>
        <end position="303"/>
    </location>
</feature>
<feature type="transmembrane region" description="Helical" evidence="6">
    <location>
        <begin position="124"/>
        <end position="142"/>
    </location>
</feature>
<dbReference type="InterPro" id="IPR037185">
    <property type="entry name" value="EmrE-like"/>
</dbReference>
<dbReference type="HOGENOM" id="CLU_058004_0_0_6"/>
<protein>
    <submittedName>
        <fullName evidence="8">Membrane protein</fullName>
    </submittedName>
</protein>
<dbReference type="GO" id="GO:0005886">
    <property type="term" value="C:plasma membrane"/>
    <property type="evidence" value="ECO:0007669"/>
    <property type="project" value="UniProtKB-SubCell"/>
</dbReference>
<dbReference type="PANTHER" id="PTHR42920">
    <property type="entry name" value="OS03G0707200 PROTEIN-RELATED"/>
    <property type="match status" value="1"/>
</dbReference>
<feature type="transmembrane region" description="Helical" evidence="6">
    <location>
        <begin position="231"/>
        <end position="252"/>
    </location>
</feature>
<accession>A0A097QZJ1</accession>
<feature type="transmembrane region" description="Helical" evidence="6">
    <location>
        <begin position="70"/>
        <end position="87"/>
    </location>
</feature>
<evidence type="ECO:0000256" key="3">
    <source>
        <dbReference type="ARBA" id="ARBA00022692"/>
    </source>
</evidence>
<proteinExistence type="predicted"/>
<evidence type="ECO:0000259" key="7">
    <source>
        <dbReference type="Pfam" id="PF00892"/>
    </source>
</evidence>
<dbReference type="AlphaFoldDB" id="A0A097QZJ1"/>
<reference evidence="8 9" key="1">
    <citation type="journal article" date="2014" name="Gut Pathog.">
        <title>Gene clusters of Hafnia alvei strain FB1 important in survival and pathogenesis: a draft genome perspective.</title>
        <authorList>
            <person name="Tan J.Y."/>
            <person name="Yin W.F."/>
            <person name="Chan K.G."/>
        </authorList>
    </citation>
    <scope>NUCLEOTIDE SEQUENCE [LARGE SCALE GENOMIC DNA]</scope>
    <source>
        <strain evidence="8 9">FB1</strain>
    </source>
</reference>
<evidence type="ECO:0000256" key="1">
    <source>
        <dbReference type="ARBA" id="ARBA00004651"/>
    </source>
</evidence>
<feature type="transmembrane region" description="Helical" evidence="6">
    <location>
        <begin position="5"/>
        <end position="25"/>
    </location>
</feature>
<evidence type="ECO:0000313" key="9">
    <source>
        <dbReference type="Proteomes" id="UP000029986"/>
    </source>
</evidence>
<name>A0A097QZJ1_HAFAL</name>
<keyword evidence="5 6" id="KW-0472">Membrane</keyword>
<dbReference type="Proteomes" id="UP000029986">
    <property type="component" value="Chromosome"/>
</dbReference>
<organism evidence="8 9">
    <name type="scientific">Hafnia alvei FB1</name>
    <dbReference type="NCBI Taxonomy" id="1453496"/>
    <lineage>
        <taxon>Bacteria</taxon>
        <taxon>Pseudomonadati</taxon>
        <taxon>Pseudomonadota</taxon>
        <taxon>Gammaproteobacteria</taxon>
        <taxon>Enterobacterales</taxon>
        <taxon>Hafniaceae</taxon>
        <taxon>Hafnia</taxon>
    </lineage>
</organism>
<evidence type="ECO:0000256" key="5">
    <source>
        <dbReference type="ARBA" id="ARBA00023136"/>
    </source>
</evidence>
<feature type="transmembrane region" description="Helical" evidence="6">
    <location>
        <begin position="193"/>
        <end position="211"/>
    </location>
</feature>